<dbReference type="PANTHER" id="PTHR10926">
    <property type="entry name" value="CELL CYCLE CONTROL PROTEIN 50"/>
    <property type="match status" value="1"/>
</dbReference>
<dbReference type="EMBL" id="GDID01001276">
    <property type="protein sequence ID" value="JAP95330.1"/>
    <property type="molecule type" value="Transcribed_RNA"/>
</dbReference>
<evidence type="ECO:0000313" key="7">
    <source>
        <dbReference type="EMBL" id="JAP95330.1"/>
    </source>
</evidence>
<reference evidence="7" key="1">
    <citation type="submission" date="2015-07" db="EMBL/GenBank/DDBJ databases">
        <title>Adaptation to a free-living lifestyle via gene acquisitions in the diplomonad Trepomonas sp. PC1.</title>
        <authorList>
            <person name="Xu F."/>
            <person name="Jerlstrom-Hultqvist J."/>
            <person name="Kolisko M."/>
            <person name="Simpson A.G.B."/>
            <person name="Roger A.J."/>
            <person name="Svard S.G."/>
            <person name="Andersson J.O."/>
        </authorList>
    </citation>
    <scope>NUCLEOTIDE SEQUENCE</scope>
    <source>
        <strain evidence="7">PC1</strain>
    </source>
</reference>
<evidence type="ECO:0000256" key="4">
    <source>
        <dbReference type="ARBA" id="ARBA00022989"/>
    </source>
</evidence>
<dbReference type="GO" id="GO:0005783">
    <property type="term" value="C:endoplasmic reticulum"/>
    <property type="evidence" value="ECO:0007669"/>
    <property type="project" value="TreeGrafter"/>
</dbReference>
<name>A0A146KEV8_9EUKA</name>
<dbReference type="GO" id="GO:0005886">
    <property type="term" value="C:plasma membrane"/>
    <property type="evidence" value="ECO:0007669"/>
    <property type="project" value="TreeGrafter"/>
</dbReference>
<evidence type="ECO:0000256" key="6">
    <source>
        <dbReference type="SAM" id="Phobius"/>
    </source>
</evidence>
<comment type="subcellular location">
    <subcellularLocation>
        <location evidence="1">Membrane</location>
        <topology evidence="1">Multi-pass membrane protein</topology>
    </subcellularLocation>
</comment>
<feature type="non-terminal residue" evidence="7">
    <location>
        <position position="286"/>
    </location>
</feature>
<keyword evidence="4 6" id="KW-1133">Transmembrane helix</keyword>
<proteinExistence type="inferred from homology"/>
<evidence type="ECO:0000256" key="1">
    <source>
        <dbReference type="ARBA" id="ARBA00004141"/>
    </source>
</evidence>
<keyword evidence="5 6" id="KW-0472">Membrane</keyword>
<accession>A0A146KEV8</accession>
<feature type="transmembrane region" description="Helical" evidence="6">
    <location>
        <begin position="26"/>
        <end position="46"/>
    </location>
</feature>
<gene>
    <name evidence="7" type="ORF">TPC1_11716</name>
</gene>
<dbReference type="Pfam" id="PF03381">
    <property type="entry name" value="CDC50"/>
    <property type="match status" value="1"/>
</dbReference>
<keyword evidence="7" id="KW-0132">Cell division</keyword>
<dbReference type="InterPro" id="IPR005045">
    <property type="entry name" value="CDC50/LEM3_fam"/>
</dbReference>
<evidence type="ECO:0000256" key="3">
    <source>
        <dbReference type="ARBA" id="ARBA00022692"/>
    </source>
</evidence>
<evidence type="ECO:0000256" key="5">
    <source>
        <dbReference type="ARBA" id="ARBA00023136"/>
    </source>
</evidence>
<dbReference type="AlphaFoldDB" id="A0A146KEV8"/>
<organism evidence="7">
    <name type="scientific">Trepomonas sp. PC1</name>
    <dbReference type="NCBI Taxonomy" id="1076344"/>
    <lineage>
        <taxon>Eukaryota</taxon>
        <taxon>Metamonada</taxon>
        <taxon>Diplomonadida</taxon>
        <taxon>Hexamitidae</taxon>
        <taxon>Hexamitinae</taxon>
        <taxon>Trepomonas</taxon>
    </lineage>
</organism>
<evidence type="ECO:0000256" key="2">
    <source>
        <dbReference type="ARBA" id="ARBA00009457"/>
    </source>
</evidence>
<sequence>IDSKIQSKRFCQQELYFCFPNLHPTYIISIFATLATLLIIFGAIFIQQSNSLLYIENQFKINQSVEKTNSAIIYNPDEPIFVFYKLQQFHQNIRSYVQSLDFDFIGTTDVNQYVSDVIFCNDSTSKQPPCSLVSRTNPIYDIEVIVNGYNVLDESEIAWKFDQNYQVQFGQGFRDYYGSDWQKYAIWARFSAFPNAVKPIGSFQMSGDQVKIKVNKFNIGDNSLLPPNFDMNYFLIYAQTNVVGGAKENFALGVITIVCGIWCLIFVGIMVTYWATKGPMSLKYSE</sequence>
<protein>
    <submittedName>
        <fullName evidence="7">Cell division protein 50</fullName>
    </submittedName>
</protein>
<dbReference type="PANTHER" id="PTHR10926:SF0">
    <property type="entry name" value="CDC50, ISOFORM A"/>
    <property type="match status" value="1"/>
</dbReference>
<keyword evidence="7" id="KW-0131">Cell cycle</keyword>
<keyword evidence="3 6" id="KW-0812">Transmembrane</keyword>
<feature type="transmembrane region" description="Helical" evidence="6">
    <location>
        <begin position="250"/>
        <end position="275"/>
    </location>
</feature>
<dbReference type="GO" id="GO:0005794">
    <property type="term" value="C:Golgi apparatus"/>
    <property type="evidence" value="ECO:0007669"/>
    <property type="project" value="TreeGrafter"/>
</dbReference>
<comment type="similarity">
    <text evidence="2">Belongs to the CDC50/LEM3 family.</text>
</comment>
<dbReference type="GO" id="GO:0051301">
    <property type="term" value="P:cell division"/>
    <property type="evidence" value="ECO:0007669"/>
    <property type="project" value="UniProtKB-KW"/>
</dbReference>
<feature type="non-terminal residue" evidence="7">
    <location>
        <position position="1"/>
    </location>
</feature>